<gene>
    <name evidence="2" type="ORF">ENR47_13215</name>
</gene>
<dbReference type="AlphaFoldDB" id="A0A832M5A5"/>
<feature type="region of interest" description="Disordered" evidence="1">
    <location>
        <begin position="163"/>
        <end position="198"/>
    </location>
</feature>
<accession>A0A832M5A5</accession>
<organism evidence="2">
    <name type="scientific">Oscillatoriales cyanobacterium SpSt-402</name>
    <dbReference type="NCBI Taxonomy" id="2282168"/>
    <lineage>
        <taxon>Bacteria</taxon>
        <taxon>Bacillati</taxon>
        <taxon>Cyanobacteriota</taxon>
        <taxon>Cyanophyceae</taxon>
        <taxon>Oscillatoriophycideae</taxon>
        <taxon>Oscillatoriales</taxon>
    </lineage>
</organism>
<reference evidence="2" key="1">
    <citation type="journal article" date="2020" name="mSystems">
        <title>Genome- and Community-Level Interaction Insights into Carbon Utilization and Element Cycling Functions of Hydrothermarchaeota in Hydrothermal Sediment.</title>
        <authorList>
            <person name="Zhou Z."/>
            <person name="Liu Y."/>
            <person name="Xu W."/>
            <person name="Pan J."/>
            <person name="Luo Z.H."/>
            <person name="Li M."/>
        </authorList>
    </citation>
    <scope>NUCLEOTIDE SEQUENCE [LARGE SCALE GENOMIC DNA]</scope>
    <source>
        <strain evidence="2">SpSt-402</strain>
    </source>
</reference>
<dbReference type="EMBL" id="DSRD01000822">
    <property type="protein sequence ID" value="HGW95218.1"/>
    <property type="molecule type" value="Genomic_DNA"/>
</dbReference>
<evidence type="ECO:0000256" key="1">
    <source>
        <dbReference type="SAM" id="MobiDB-lite"/>
    </source>
</evidence>
<sequence length="280" mass="31469">MTDLPDSSHSASQPSATLAADLLRHYSFELGQYGLAQQIEIWLEYYPSPWLPTAIIEALYQGRYKAISVEQILNLWQRRGHPVYHFNHEFERLVCGNLPRPPEPDPPKEFHQLIPASSKPGLSYRKMLLELPSVRAASRLDRLSEIPSLKLALTRPTNRALEVDYPVTGPNGTEEPCEKTATPPAIAVGKNGKLTPPSNITDREFKEFKEGVVFGLSSGLAVHALKPRFRLELSQHYKPDWLTFLTSNPSIDQFTPEVDDPSEFHSKLKAVVQPGHRGES</sequence>
<protein>
    <submittedName>
        <fullName evidence="2">Uncharacterized protein</fullName>
    </submittedName>
</protein>
<proteinExistence type="predicted"/>
<name>A0A832M5A5_9CYAN</name>
<evidence type="ECO:0000313" key="2">
    <source>
        <dbReference type="EMBL" id="HGW95218.1"/>
    </source>
</evidence>
<comment type="caution">
    <text evidence="2">The sequence shown here is derived from an EMBL/GenBank/DDBJ whole genome shotgun (WGS) entry which is preliminary data.</text>
</comment>